<accession>A0ABS4NB03</accession>
<dbReference type="CDD" id="cd11614">
    <property type="entry name" value="SAF_CpaB_FlgA_like"/>
    <property type="match status" value="1"/>
</dbReference>
<proteinExistence type="predicted"/>
<protein>
    <submittedName>
        <fullName evidence="1">Flp pilus assembly protein CpaB</fullName>
    </submittedName>
</protein>
<dbReference type="Proteomes" id="UP001166402">
    <property type="component" value="Unassembled WGS sequence"/>
</dbReference>
<organism evidence="1 2">
    <name type="scientific">Thermoanaerobacterium butyriciformans</name>
    <dbReference type="NCBI Taxonomy" id="1702242"/>
    <lineage>
        <taxon>Bacteria</taxon>
        <taxon>Bacillati</taxon>
        <taxon>Bacillota</taxon>
        <taxon>Clostridia</taxon>
        <taxon>Thermoanaerobacterales</taxon>
        <taxon>Thermoanaerobacteraceae</taxon>
        <taxon>Thermoanaerobacterium</taxon>
    </lineage>
</organism>
<evidence type="ECO:0000313" key="1">
    <source>
        <dbReference type="EMBL" id="MBP2070843.1"/>
    </source>
</evidence>
<name>A0ABS4NB03_9THEO</name>
<dbReference type="EMBL" id="JAGGLT010000002">
    <property type="protein sequence ID" value="MBP2070843.1"/>
    <property type="molecule type" value="Genomic_DNA"/>
</dbReference>
<comment type="caution">
    <text evidence="1">The sequence shown here is derived from an EMBL/GenBank/DDBJ whole genome shotgun (WGS) entry which is preliminary data.</text>
</comment>
<gene>
    <name evidence="1" type="ORF">J2Z80_000341</name>
</gene>
<keyword evidence="2" id="KW-1185">Reference proteome</keyword>
<sequence>MKSKIFKLAILPALIVLVITFVIISTQTSTSTVVIAKANISSGTIITNDNVNELLTTKTVPTSNVPEGVIKSTKDALNKKINVTRLKGDYIFKSTFQEAKTELKTGDVLIPVEIPASLKDFIAGNSVLTVQTLSNSPDVQAQTIEDLKVETVINVNDSSGKHIYAILKTTKDKAVALAPFLSNKSYQVIVEK</sequence>
<dbReference type="RefSeq" id="WP_209452811.1">
    <property type="nucleotide sequence ID" value="NZ_JAGGLT010000002.1"/>
</dbReference>
<reference evidence="1" key="1">
    <citation type="submission" date="2021-03" db="EMBL/GenBank/DDBJ databases">
        <title>Genomic Encyclopedia of Type Strains, Phase IV (KMG-IV): sequencing the most valuable type-strain genomes for metagenomic binning, comparative biology and taxonomic classification.</title>
        <authorList>
            <person name="Goeker M."/>
        </authorList>
    </citation>
    <scope>NUCLEOTIDE SEQUENCE</scope>
    <source>
        <strain evidence="1">DSM 101588</strain>
    </source>
</reference>
<evidence type="ECO:0000313" key="2">
    <source>
        <dbReference type="Proteomes" id="UP001166402"/>
    </source>
</evidence>